<evidence type="ECO:0000256" key="1">
    <source>
        <dbReference type="RuleBase" id="RU003827"/>
    </source>
</evidence>
<comment type="similarity">
    <text evidence="1">Belongs to the EMP24/GP25L family.</text>
</comment>
<feature type="domain" description="GOLD" evidence="3">
    <location>
        <begin position="1"/>
        <end position="66"/>
    </location>
</feature>
<dbReference type="Pfam" id="PF01105">
    <property type="entry name" value="EMP24_GP25L"/>
    <property type="match status" value="1"/>
</dbReference>
<evidence type="ECO:0000313" key="4">
    <source>
        <dbReference type="EMBL" id="KAF2284312.1"/>
    </source>
</evidence>
<name>A0A6A6K6D3_HEVBR</name>
<accession>A0A6A6K6D3</accession>
<dbReference type="AlphaFoldDB" id="A0A6A6K6D3"/>
<organism evidence="4 5">
    <name type="scientific">Hevea brasiliensis</name>
    <name type="common">Para rubber tree</name>
    <name type="synonym">Siphonia brasiliensis</name>
    <dbReference type="NCBI Taxonomy" id="3981"/>
    <lineage>
        <taxon>Eukaryota</taxon>
        <taxon>Viridiplantae</taxon>
        <taxon>Streptophyta</taxon>
        <taxon>Embryophyta</taxon>
        <taxon>Tracheophyta</taxon>
        <taxon>Spermatophyta</taxon>
        <taxon>Magnoliopsida</taxon>
        <taxon>eudicotyledons</taxon>
        <taxon>Gunneridae</taxon>
        <taxon>Pentapetalae</taxon>
        <taxon>rosids</taxon>
        <taxon>fabids</taxon>
        <taxon>Malpighiales</taxon>
        <taxon>Euphorbiaceae</taxon>
        <taxon>Crotonoideae</taxon>
        <taxon>Micrandreae</taxon>
        <taxon>Hevea</taxon>
    </lineage>
</organism>
<comment type="subcellular location">
    <subcellularLocation>
        <location evidence="1">Membrane</location>
        <topology evidence="1">Single-pass type I membrane protein</topology>
    </subcellularLocation>
</comment>
<evidence type="ECO:0000259" key="3">
    <source>
        <dbReference type="PROSITE" id="PS50866"/>
    </source>
</evidence>
<comment type="caution">
    <text evidence="4">The sequence shown here is derived from an EMBL/GenBank/DDBJ whole genome shotgun (WGS) entry which is preliminary data.</text>
</comment>
<dbReference type="Proteomes" id="UP000467840">
    <property type="component" value="Chromosome 12"/>
</dbReference>
<evidence type="ECO:0000313" key="5">
    <source>
        <dbReference type="Proteomes" id="UP000467840"/>
    </source>
</evidence>
<sequence length="96" mass="10642">MQVTSPADNVVHSVKGTSGDKFEFKAPRSGMYKFCFTIPTQHQRLSLSMFTLVISPMSMILLKMPMSTRKRVIGYTVAEYILLAIPLSKIPLSSSG</sequence>
<gene>
    <name evidence="4" type="ORF">GH714_020394</name>
</gene>
<keyword evidence="5" id="KW-1185">Reference proteome</keyword>
<feature type="transmembrane region" description="Helical" evidence="2">
    <location>
        <begin position="45"/>
        <end position="62"/>
    </location>
</feature>
<dbReference type="InterPro" id="IPR009038">
    <property type="entry name" value="GOLD_dom"/>
</dbReference>
<keyword evidence="2" id="KW-1133">Transmembrane helix</keyword>
<dbReference type="PROSITE" id="PS50866">
    <property type="entry name" value="GOLD"/>
    <property type="match status" value="1"/>
</dbReference>
<dbReference type="GO" id="GO:0016020">
    <property type="term" value="C:membrane"/>
    <property type="evidence" value="ECO:0007669"/>
    <property type="project" value="UniProtKB-SubCell"/>
</dbReference>
<protein>
    <recommendedName>
        <fullName evidence="3">GOLD domain-containing protein</fullName>
    </recommendedName>
</protein>
<keyword evidence="1 2" id="KW-0812">Transmembrane</keyword>
<reference evidence="4 5" key="1">
    <citation type="journal article" date="2020" name="Mol. Plant">
        <title>The Chromosome-Based Rubber Tree Genome Provides New Insights into Spurge Genome Evolution and Rubber Biosynthesis.</title>
        <authorList>
            <person name="Liu J."/>
            <person name="Shi C."/>
            <person name="Shi C.C."/>
            <person name="Li W."/>
            <person name="Zhang Q.J."/>
            <person name="Zhang Y."/>
            <person name="Li K."/>
            <person name="Lu H.F."/>
            <person name="Shi C."/>
            <person name="Zhu S.T."/>
            <person name="Xiao Z.Y."/>
            <person name="Nan H."/>
            <person name="Yue Y."/>
            <person name="Zhu X.G."/>
            <person name="Wu Y."/>
            <person name="Hong X.N."/>
            <person name="Fan G.Y."/>
            <person name="Tong Y."/>
            <person name="Zhang D."/>
            <person name="Mao C.L."/>
            <person name="Liu Y.L."/>
            <person name="Hao S.J."/>
            <person name="Liu W.Q."/>
            <person name="Lv M.Q."/>
            <person name="Zhang H.B."/>
            <person name="Liu Y."/>
            <person name="Hu-Tang G.R."/>
            <person name="Wang J.P."/>
            <person name="Wang J.H."/>
            <person name="Sun Y.H."/>
            <person name="Ni S.B."/>
            <person name="Chen W.B."/>
            <person name="Zhang X.C."/>
            <person name="Jiao Y.N."/>
            <person name="Eichler E.E."/>
            <person name="Li G.H."/>
            <person name="Liu X."/>
            <person name="Gao L.Z."/>
        </authorList>
    </citation>
    <scope>NUCLEOTIDE SEQUENCE [LARGE SCALE GENOMIC DNA]</scope>
    <source>
        <strain evidence="5">cv. GT1</strain>
        <tissue evidence="4">Leaf</tissue>
    </source>
</reference>
<evidence type="ECO:0000256" key="2">
    <source>
        <dbReference type="SAM" id="Phobius"/>
    </source>
</evidence>
<keyword evidence="2" id="KW-0472">Membrane</keyword>
<proteinExistence type="inferred from homology"/>
<dbReference type="EMBL" id="JAAGAX010000018">
    <property type="protein sequence ID" value="KAF2284312.1"/>
    <property type="molecule type" value="Genomic_DNA"/>
</dbReference>